<dbReference type="EMBL" id="JBHTBN010000001">
    <property type="protein sequence ID" value="MFC7356363.1"/>
    <property type="molecule type" value="Genomic_DNA"/>
</dbReference>
<evidence type="ECO:0000256" key="1">
    <source>
        <dbReference type="ARBA" id="ARBA00022729"/>
    </source>
</evidence>
<dbReference type="InterPro" id="IPR032812">
    <property type="entry name" value="SbsA_Ig"/>
</dbReference>
<feature type="signal peptide" evidence="2">
    <location>
        <begin position="1"/>
        <end position="22"/>
    </location>
</feature>
<name>A0ABW2MR40_9FLAO</name>
<evidence type="ECO:0000313" key="4">
    <source>
        <dbReference type="EMBL" id="MFC7356363.1"/>
    </source>
</evidence>
<dbReference type="RefSeq" id="WP_380216029.1">
    <property type="nucleotide sequence ID" value="NZ_JBHTBN010000001.1"/>
</dbReference>
<feature type="domain" description="SbsA Ig-like" evidence="3">
    <location>
        <begin position="33"/>
        <end position="134"/>
    </location>
</feature>
<accession>A0ABW2MR40</accession>
<evidence type="ECO:0000256" key="2">
    <source>
        <dbReference type="SAM" id="SignalP"/>
    </source>
</evidence>
<keyword evidence="1 2" id="KW-0732">Signal</keyword>
<dbReference type="Proteomes" id="UP001596415">
    <property type="component" value="Unassembled WGS sequence"/>
</dbReference>
<organism evidence="4 5">
    <name type="scientific">Jejudonia soesokkakensis</name>
    <dbReference type="NCBI Taxonomy" id="1323432"/>
    <lineage>
        <taxon>Bacteria</taxon>
        <taxon>Pseudomonadati</taxon>
        <taxon>Bacteroidota</taxon>
        <taxon>Flavobacteriia</taxon>
        <taxon>Flavobacteriales</taxon>
        <taxon>Flavobacteriaceae</taxon>
        <taxon>Jejudonia</taxon>
    </lineage>
</organism>
<dbReference type="Pfam" id="PF13205">
    <property type="entry name" value="Big_5"/>
    <property type="match status" value="1"/>
</dbReference>
<comment type="caution">
    <text evidence="4">The sequence shown here is derived from an EMBL/GenBank/DDBJ whole genome shotgun (WGS) entry which is preliminary data.</text>
</comment>
<keyword evidence="5" id="KW-1185">Reference proteome</keyword>
<reference evidence="5" key="1">
    <citation type="journal article" date="2019" name="Int. J. Syst. Evol. Microbiol.">
        <title>The Global Catalogue of Microorganisms (GCM) 10K type strain sequencing project: providing services to taxonomists for standard genome sequencing and annotation.</title>
        <authorList>
            <consortium name="The Broad Institute Genomics Platform"/>
            <consortium name="The Broad Institute Genome Sequencing Center for Infectious Disease"/>
            <person name="Wu L."/>
            <person name="Ma J."/>
        </authorList>
    </citation>
    <scope>NUCLEOTIDE SEQUENCE [LARGE SCALE GENOMIC DNA]</scope>
    <source>
        <strain evidence="5">CGMCC 1.16306</strain>
    </source>
</reference>
<feature type="chain" id="PRO_5046125401" evidence="2">
    <location>
        <begin position="23"/>
        <end position="550"/>
    </location>
</feature>
<sequence length="550" mass="62501">MKPKLLYLSFILLFSLFFTDCAKKGTPSGGARDTIPPVIVRSVPENYSTNFSETEFKIYFDEYIKLNELQKNLIISPPLKYTPVITPLSTSKVLRVKILDTLKENTTYSFNFGKSIVDNNEANEFEYYKYIFSTGSYIDSLKLSGTIRDAEFNQPDGVTTVALYEANETFNDSLVLQEKPTYITTTPAGSNSFEFSNLKEGTYQLVALKDINNDYIFQPTNERIGFLSDVVTIPTDTSYTLTLSKEKTGYQINTPKQTSKNELIFGYQGNTDSLELELLSKVPSDYRSTLYKDVDKDTLHYWFKPAIENDSLIFLAKNKEASDSLVVKMRDLYRDSLVIQAINQTGLTLPDTLKLRANIPMTAINTERLKIIDKDSVTVKASAGINLKNNTVAIIFPKEEEQTYEIKAFPGFITDFFEGTNDTLSYRIRTKATSDYGTLSLQLENVDTFPVIVQLVSEKFAVVKESVLTSENSQVYFDFINPAKYLLRVVFDTNKNSTWDPGNFLSRQAPERIVYYPTILEVKSNWSLNETFILSQNNPDPVETEDDPEE</sequence>
<proteinExistence type="predicted"/>
<protein>
    <submittedName>
        <fullName evidence="4">Ig-like domain-containing protein</fullName>
    </submittedName>
</protein>
<evidence type="ECO:0000313" key="5">
    <source>
        <dbReference type="Proteomes" id="UP001596415"/>
    </source>
</evidence>
<gene>
    <name evidence="4" type="ORF">ACFQO1_01580</name>
</gene>
<evidence type="ECO:0000259" key="3">
    <source>
        <dbReference type="Pfam" id="PF13205"/>
    </source>
</evidence>